<dbReference type="AlphaFoldDB" id="A0A1E5UZ30"/>
<proteinExistence type="predicted"/>
<gene>
    <name evidence="2" type="ORF">BAE44_0020937</name>
</gene>
<dbReference type="EMBL" id="LWDX02057940">
    <property type="protein sequence ID" value="OEL18044.1"/>
    <property type="molecule type" value="Genomic_DNA"/>
</dbReference>
<evidence type="ECO:0000313" key="3">
    <source>
        <dbReference type="Proteomes" id="UP000095767"/>
    </source>
</evidence>
<keyword evidence="3" id="KW-1185">Reference proteome</keyword>
<reference evidence="2 3" key="1">
    <citation type="submission" date="2016-09" db="EMBL/GenBank/DDBJ databases">
        <title>The draft genome of Dichanthelium oligosanthes: A C3 panicoid grass species.</title>
        <authorList>
            <person name="Studer A.J."/>
            <person name="Schnable J.C."/>
            <person name="Brutnell T.P."/>
        </authorList>
    </citation>
    <scope>NUCLEOTIDE SEQUENCE [LARGE SCALE GENOMIC DNA]</scope>
    <source>
        <strain evidence="3">cv. Kellogg 1175</strain>
        <tissue evidence="2">Leaf</tissue>
    </source>
</reference>
<dbReference type="InterPro" id="IPR050942">
    <property type="entry name" value="F-box_BR-signaling"/>
</dbReference>
<sequence>MSWDRIRDHYVHSEFRNLHNLDKAYKLSLPLRRSLCCFGASHGWLIGTDDLSNPVLYNPFTSALIPLPPIIASECKTARSLGRDCHSTQRQCYPPLRGGDSIAVIIHGDGNQMSFARPGESCWRLATTMTTRRRSIFADCMYHSRRFFTVRMNGVVQAWDLRDPENVTKDLILGAWEIKMYRRVTQVVLFRFLVSILWGDLQHIRVINVLKCKDSKPFKVEIRRIDIERCRLEVLCARTALRDHVVFVGQNRSACLPADKFPDLRPNCIYFTSPFVYTEIEPDLYGRPRGCRVVKVYDMKKRTLQDVFSCSGREYANKAEDGIWITPNL</sequence>
<dbReference type="Proteomes" id="UP000095767">
    <property type="component" value="Unassembled WGS sequence"/>
</dbReference>
<evidence type="ECO:0000259" key="1">
    <source>
        <dbReference type="Pfam" id="PF03478"/>
    </source>
</evidence>
<accession>A0A1E5UZ30</accession>
<dbReference type="STRING" id="888268.A0A1E5UZ30"/>
<dbReference type="PANTHER" id="PTHR44259:SF80">
    <property type="entry name" value="F-BOX DOMAIN-CONTAINING PROTEIN"/>
    <property type="match status" value="1"/>
</dbReference>
<dbReference type="PANTHER" id="PTHR44259">
    <property type="entry name" value="OS07G0183000 PROTEIN-RELATED"/>
    <property type="match status" value="1"/>
</dbReference>
<evidence type="ECO:0000313" key="2">
    <source>
        <dbReference type="EMBL" id="OEL18044.1"/>
    </source>
</evidence>
<dbReference type="OrthoDB" id="580600at2759"/>
<protein>
    <recommendedName>
        <fullName evidence="1">KIB1-4 beta-propeller domain-containing protein</fullName>
    </recommendedName>
</protein>
<dbReference type="Pfam" id="PF03478">
    <property type="entry name" value="Beta-prop_KIB1-4"/>
    <property type="match status" value="1"/>
</dbReference>
<comment type="caution">
    <text evidence="2">The sequence shown here is derived from an EMBL/GenBank/DDBJ whole genome shotgun (WGS) entry which is preliminary data.</text>
</comment>
<name>A0A1E5UZ30_9POAL</name>
<dbReference type="InterPro" id="IPR005174">
    <property type="entry name" value="KIB1-4_b-propeller"/>
</dbReference>
<organism evidence="2 3">
    <name type="scientific">Dichanthelium oligosanthes</name>
    <dbReference type="NCBI Taxonomy" id="888268"/>
    <lineage>
        <taxon>Eukaryota</taxon>
        <taxon>Viridiplantae</taxon>
        <taxon>Streptophyta</taxon>
        <taxon>Embryophyta</taxon>
        <taxon>Tracheophyta</taxon>
        <taxon>Spermatophyta</taxon>
        <taxon>Magnoliopsida</taxon>
        <taxon>Liliopsida</taxon>
        <taxon>Poales</taxon>
        <taxon>Poaceae</taxon>
        <taxon>PACMAD clade</taxon>
        <taxon>Panicoideae</taxon>
        <taxon>Panicodae</taxon>
        <taxon>Paniceae</taxon>
        <taxon>Dichantheliinae</taxon>
        <taxon>Dichanthelium</taxon>
    </lineage>
</organism>
<feature type="domain" description="KIB1-4 beta-propeller" evidence="1">
    <location>
        <begin position="22"/>
        <end position="290"/>
    </location>
</feature>